<accession>A0A2R6QPI3</accession>
<dbReference type="EMBL" id="NKQK01000014">
    <property type="protein sequence ID" value="PSS11836.1"/>
    <property type="molecule type" value="Genomic_DNA"/>
</dbReference>
<keyword evidence="2" id="KW-0261">Viral envelope protein</keyword>
<dbReference type="Gramene" id="PSS11836">
    <property type="protein sequence ID" value="PSS11836"/>
    <property type="gene ID" value="CEY00_Acc16117"/>
</dbReference>
<feature type="transmembrane region" description="Helical" evidence="1">
    <location>
        <begin position="45"/>
        <end position="64"/>
    </location>
</feature>
<dbReference type="FunCoup" id="A0A2R6QPI3">
    <property type="interactions" value="779"/>
</dbReference>
<keyword evidence="3" id="KW-1185">Reference proteome</keyword>
<keyword evidence="1" id="KW-1133">Transmembrane helix</keyword>
<keyword evidence="1" id="KW-0472">Membrane</keyword>
<dbReference type="Proteomes" id="UP000241394">
    <property type="component" value="Chromosome LG14"/>
</dbReference>
<gene>
    <name evidence="2" type="ORF">CEY00_Acc16117</name>
</gene>
<dbReference type="OMA" id="RLMPFKA"/>
<sequence length="95" mass="9898">MEEIGGGGGGGQRWWAVASTAQMALAIRTYRKGHAGDSHFMPFKAFIVASLFLGATASAAVAVLRSSGIHSVEDMKEVGANIRTGLGIPPRAQDK</sequence>
<keyword evidence="2" id="KW-0946">Virion</keyword>
<dbReference type="OrthoDB" id="1905234at2759"/>
<evidence type="ECO:0000313" key="2">
    <source>
        <dbReference type="EMBL" id="PSS11836.1"/>
    </source>
</evidence>
<dbReference type="STRING" id="1590841.A0A2R6QPI3"/>
<comment type="caution">
    <text evidence="2">The sequence shown here is derived from an EMBL/GenBank/DDBJ whole genome shotgun (WGS) entry which is preliminary data.</text>
</comment>
<dbReference type="PANTHER" id="PTHR37744">
    <property type="entry name" value="STAR LIPID TRANSFER-LIKE PROTEIN"/>
    <property type="match status" value="1"/>
</dbReference>
<dbReference type="InParanoid" id="A0A2R6QPI3"/>
<name>A0A2R6QPI3_ACTCC</name>
<evidence type="ECO:0000313" key="3">
    <source>
        <dbReference type="Proteomes" id="UP000241394"/>
    </source>
</evidence>
<dbReference type="AlphaFoldDB" id="A0A2R6QPI3"/>
<organism evidence="2 3">
    <name type="scientific">Actinidia chinensis var. chinensis</name>
    <name type="common">Chinese soft-hair kiwi</name>
    <dbReference type="NCBI Taxonomy" id="1590841"/>
    <lineage>
        <taxon>Eukaryota</taxon>
        <taxon>Viridiplantae</taxon>
        <taxon>Streptophyta</taxon>
        <taxon>Embryophyta</taxon>
        <taxon>Tracheophyta</taxon>
        <taxon>Spermatophyta</taxon>
        <taxon>Magnoliopsida</taxon>
        <taxon>eudicotyledons</taxon>
        <taxon>Gunneridae</taxon>
        <taxon>Pentapetalae</taxon>
        <taxon>asterids</taxon>
        <taxon>Ericales</taxon>
        <taxon>Actinidiaceae</taxon>
        <taxon>Actinidia</taxon>
    </lineage>
</organism>
<dbReference type="PANTHER" id="PTHR37744:SF1">
    <property type="entry name" value="STAR LIPID TRANSFER-LIKE PROTEIN"/>
    <property type="match status" value="1"/>
</dbReference>
<protein>
    <submittedName>
        <fullName evidence="2">Envelope glycoprotein like</fullName>
    </submittedName>
</protein>
<proteinExistence type="predicted"/>
<keyword evidence="1" id="KW-0812">Transmembrane</keyword>
<reference evidence="3" key="2">
    <citation type="journal article" date="2018" name="BMC Genomics">
        <title>A manually annotated Actinidia chinensis var. chinensis (kiwifruit) genome highlights the challenges associated with draft genomes and gene prediction in plants.</title>
        <authorList>
            <person name="Pilkington S.M."/>
            <person name="Crowhurst R."/>
            <person name="Hilario E."/>
            <person name="Nardozza S."/>
            <person name="Fraser L."/>
            <person name="Peng Y."/>
            <person name="Gunaseelan K."/>
            <person name="Simpson R."/>
            <person name="Tahir J."/>
            <person name="Deroles S.C."/>
            <person name="Templeton K."/>
            <person name="Luo Z."/>
            <person name="Davy M."/>
            <person name="Cheng C."/>
            <person name="McNeilage M."/>
            <person name="Scaglione D."/>
            <person name="Liu Y."/>
            <person name="Zhang Q."/>
            <person name="Datson P."/>
            <person name="De Silva N."/>
            <person name="Gardiner S.E."/>
            <person name="Bassett H."/>
            <person name="Chagne D."/>
            <person name="McCallum J."/>
            <person name="Dzierzon H."/>
            <person name="Deng C."/>
            <person name="Wang Y.Y."/>
            <person name="Barron L."/>
            <person name="Manako K."/>
            <person name="Bowen J."/>
            <person name="Foster T.M."/>
            <person name="Erridge Z.A."/>
            <person name="Tiffin H."/>
            <person name="Waite C.N."/>
            <person name="Davies K.M."/>
            <person name="Grierson E.P."/>
            <person name="Laing W.A."/>
            <person name="Kirk R."/>
            <person name="Chen X."/>
            <person name="Wood M."/>
            <person name="Montefiori M."/>
            <person name="Brummell D.A."/>
            <person name="Schwinn K.E."/>
            <person name="Catanach A."/>
            <person name="Fullerton C."/>
            <person name="Li D."/>
            <person name="Meiyalaghan S."/>
            <person name="Nieuwenhuizen N."/>
            <person name="Read N."/>
            <person name="Prakash R."/>
            <person name="Hunter D."/>
            <person name="Zhang H."/>
            <person name="McKenzie M."/>
            <person name="Knabel M."/>
            <person name="Harris A."/>
            <person name="Allan A.C."/>
            <person name="Gleave A."/>
            <person name="Chen A."/>
            <person name="Janssen B.J."/>
            <person name="Plunkett B."/>
            <person name="Ampomah-Dwamena C."/>
            <person name="Voogd C."/>
            <person name="Leif D."/>
            <person name="Lafferty D."/>
            <person name="Souleyre E.J.F."/>
            <person name="Varkonyi-Gasic E."/>
            <person name="Gambi F."/>
            <person name="Hanley J."/>
            <person name="Yao J.L."/>
            <person name="Cheung J."/>
            <person name="David K.M."/>
            <person name="Warren B."/>
            <person name="Marsh K."/>
            <person name="Snowden K.C."/>
            <person name="Lin-Wang K."/>
            <person name="Brian L."/>
            <person name="Martinez-Sanchez M."/>
            <person name="Wang M."/>
            <person name="Ileperuma N."/>
            <person name="Macnee N."/>
            <person name="Campin R."/>
            <person name="McAtee P."/>
            <person name="Drummond R.S.M."/>
            <person name="Espley R.V."/>
            <person name="Ireland H.S."/>
            <person name="Wu R."/>
            <person name="Atkinson R.G."/>
            <person name="Karunairetnam S."/>
            <person name="Bulley S."/>
            <person name="Chunkath S."/>
            <person name="Hanley Z."/>
            <person name="Storey R."/>
            <person name="Thrimawithana A.H."/>
            <person name="Thomson S."/>
            <person name="David C."/>
            <person name="Testolin R."/>
            <person name="Huang H."/>
            <person name="Hellens R.P."/>
            <person name="Schaffer R.J."/>
        </authorList>
    </citation>
    <scope>NUCLEOTIDE SEQUENCE [LARGE SCALE GENOMIC DNA]</scope>
    <source>
        <strain evidence="3">cv. Red5</strain>
    </source>
</reference>
<reference evidence="2 3" key="1">
    <citation type="submission" date="2017-07" db="EMBL/GenBank/DDBJ databases">
        <title>An improved, manually edited Actinidia chinensis var. chinensis (kiwifruit) genome highlights the challenges associated with draft genomes and gene prediction in plants.</title>
        <authorList>
            <person name="Pilkington S."/>
            <person name="Crowhurst R."/>
            <person name="Hilario E."/>
            <person name="Nardozza S."/>
            <person name="Fraser L."/>
            <person name="Peng Y."/>
            <person name="Gunaseelan K."/>
            <person name="Simpson R."/>
            <person name="Tahir J."/>
            <person name="Deroles S."/>
            <person name="Templeton K."/>
            <person name="Luo Z."/>
            <person name="Davy M."/>
            <person name="Cheng C."/>
            <person name="Mcneilage M."/>
            <person name="Scaglione D."/>
            <person name="Liu Y."/>
            <person name="Zhang Q."/>
            <person name="Datson P."/>
            <person name="De Silva N."/>
            <person name="Gardiner S."/>
            <person name="Bassett H."/>
            <person name="Chagne D."/>
            <person name="Mccallum J."/>
            <person name="Dzierzon H."/>
            <person name="Deng C."/>
            <person name="Wang Y.-Y."/>
            <person name="Barron N."/>
            <person name="Manako K."/>
            <person name="Bowen J."/>
            <person name="Foster T."/>
            <person name="Erridge Z."/>
            <person name="Tiffin H."/>
            <person name="Waite C."/>
            <person name="Davies K."/>
            <person name="Grierson E."/>
            <person name="Laing W."/>
            <person name="Kirk R."/>
            <person name="Chen X."/>
            <person name="Wood M."/>
            <person name="Montefiori M."/>
            <person name="Brummell D."/>
            <person name="Schwinn K."/>
            <person name="Catanach A."/>
            <person name="Fullerton C."/>
            <person name="Li D."/>
            <person name="Meiyalaghan S."/>
            <person name="Nieuwenhuizen N."/>
            <person name="Read N."/>
            <person name="Prakash R."/>
            <person name="Hunter D."/>
            <person name="Zhang H."/>
            <person name="Mckenzie M."/>
            <person name="Knabel M."/>
            <person name="Harris A."/>
            <person name="Allan A."/>
            <person name="Chen A."/>
            <person name="Janssen B."/>
            <person name="Plunkett B."/>
            <person name="Dwamena C."/>
            <person name="Voogd C."/>
            <person name="Leif D."/>
            <person name="Lafferty D."/>
            <person name="Souleyre E."/>
            <person name="Varkonyi-Gasic E."/>
            <person name="Gambi F."/>
            <person name="Hanley J."/>
            <person name="Yao J.-L."/>
            <person name="Cheung J."/>
            <person name="David K."/>
            <person name="Warren B."/>
            <person name="Marsh K."/>
            <person name="Snowden K."/>
            <person name="Lin-Wang K."/>
            <person name="Brian L."/>
            <person name="Martinez-Sanchez M."/>
            <person name="Wang M."/>
            <person name="Ileperuma N."/>
            <person name="Macnee N."/>
            <person name="Campin R."/>
            <person name="Mcatee P."/>
            <person name="Drummond R."/>
            <person name="Espley R."/>
            <person name="Ireland H."/>
            <person name="Wu R."/>
            <person name="Atkinson R."/>
            <person name="Karunairetnam S."/>
            <person name="Bulley S."/>
            <person name="Chunkath S."/>
            <person name="Hanley Z."/>
            <person name="Storey R."/>
            <person name="Thrimawithana A."/>
            <person name="Thomson S."/>
            <person name="David C."/>
            <person name="Testolin R."/>
        </authorList>
    </citation>
    <scope>NUCLEOTIDE SEQUENCE [LARGE SCALE GENOMIC DNA]</scope>
    <source>
        <strain evidence="3">cv. Red5</strain>
        <tissue evidence="2">Young leaf</tissue>
    </source>
</reference>
<evidence type="ECO:0000256" key="1">
    <source>
        <dbReference type="SAM" id="Phobius"/>
    </source>
</evidence>